<reference evidence="3" key="1">
    <citation type="submission" date="2021-02" db="EMBL/GenBank/DDBJ databases">
        <authorList>
            <person name="Dougan E. K."/>
            <person name="Rhodes N."/>
            <person name="Thang M."/>
            <person name="Chan C."/>
        </authorList>
    </citation>
    <scope>NUCLEOTIDE SEQUENCE</scope>
</reference>
<feature type="transmembrane region" description="Helical" evidence="1">
    <location>
        <begin position="290"/>
        <end position="310"/>
    </location>
</feature>
<feature type="transmembrane region" description="Helical" evidence="1">
    <location>
        <begin position="246"/>
        <end position="270"/>
    </location>
</feature>
<name>A0A812RV72_9DINO</name>
<organism evidence="3 4">
    <name type="scientific">Symbiodinium natans</name>
    <dbReference type="NCBI Taxonomy" id="878477"/>
    <lineage>
        <taxon>Eukaryota</taxon>
        <taxon>Sar</taxon>
        <taxon>Alveolata</taxon>
        <taxon>Dinophyceae</taxon>
        <taxon>Suessiales</taxon>
        <taxon>Symbiodiniaceae</taxon>
        <taxon>Symbiodinium</taxon>
    </lineage>
</organism>
<feature type="transmembrane region" description="Helical" evidence="1">
    <location>
        <begin position="108"/>
        <end position="130"/>
    </location>
</feature>
<dbReference type="Proteomes" id="UP000604046">
    <property type="component" value="Unassembled WGS sequence"/>
</dbReference>
<protein>
    <submittedName>
        <fullName evidence="3">Uncharacterized protein</fullName>
    </submittedName>
</protein>
<evidence type="ECO:0000256" key="1">
    <source>
        <dbReference type="SAM" id="Phobius"/>
    </source>
</evidence>
<feature type="transmembrane region" description="Helical" evidence="1">
    <location>
        <begin position="142"/>
        <end position="166"/>
    </location>
</feature>
<keyword evidence="2" id="KW-0732">Signal</keyword>
<feature type="transmembrane region" description="Helical" evidence="1">
    <location>
        <begin position="322"/>
        <end position="343"/>
    </location>
</feature>
<keyword evidence="1" id="KW-0812">Transmembrane</keyword>
<evidence type="ECO:0000313" key="3">
    <source>
        <dbReference type="EMBL" id="CAE7451676.1"/>
    </source>
</evidence>
<evidence type="ECO:0000313" key="4">
    <source>
        <dbReference type="Proteomes" id="UP000604046"/>
    </source>
</evidence>
<sequence length="358" mass="39240">MIRLVLFSLPALAATRWSLEEEQSLLAGLSFVQCSHLQQRGAAPPAKFGYELWDALSPCMSCRCSGTEHGQQLTWSQVLLQSPERPECVYNACERPRMFQLVRAPANAFSSLGFLAVGLFILSMAISDLLKATTGKDGPIPGPMIFHALVFGAAVVAEGLASFAYHASLTRQMNILDWRTMIASFAGQGFGMVVAGHALARQPVRGWIWATLYLACTLSLLLSLCFNCGCFCSLEDACHSPAAWSITLLASGLLCFSALAFVELTTWHCLQELRNGLELSIAARLARRRIRYFMWSSVAMWLVGYTFKVLDDHQVMCRPSSLFQLVGLMHVLTAAAMLLNFLATRTCVELLQLLGGGS</sequence>
<accession>A0A812RV72</accession>
<dbReference type="AlphaFoldDB" id="A0A812RV72"/>
<feature type="chain" id="PRO_5032430440" evidence="2">
    <location>
        <begin position="16"/>
        <end position="358"/>
    </location>
</feature>
<proteinExistence type="predicted"/>
<feature type="transmembrane region" description="Helical" evidence="1">
    <location>
        <begin position="212"/>
        <end position="234"/>
    </location>
</feature>
<feature type="transmembrane region" description="Helical" evidence="1">
    <location>
        <begin position="178"/>
        <end position="200"/>
    </location>
</feature>
<keyword evidence="4" id="KW-1185">Reference proteome</keyword>
<keyword evidence="1" id="KW-1133">Transmembrane helix</keyword>
<keyword evidence="1" id="KW-0472">Membrane</keyword>
<evidence type="ECO:0000256" key="2">
    <source>
        <dbReference type="SAM" id="SignalP"/>
    </source>
</evidence>
<feature type="signal peptide" evidence="2">
    <location>
        <begin position="1"/>
        <end position="15"/>
    </location>
</feature>
<dbReference type="EMBL" id="CAJNDS010002368">
    <property type="protein sequence ID" value="CAE7451676.1"/>
    <property type="molecule type" value="Genomic_DNA"/>
</dbReference>
<dbReference type="OrthoDB" id="408863at2759"/>
<gene>
    <name evidence="3" type="ORF">SNAT2548_LOCUS24732</name>
</gene>
<comment type="caution">
    <text evidence="3">The sequence shown here is derived from an EMBL/GenBank/DDBJ whole genome shotgun (WGS) entry which is preliminary data.</text>
</comment>